<protein>
    <submittedName>
        <fullName evidence="1">Uncharacterized protein</fullName>
    </submittedName>
</protein>
<reference evidence="1" key="1">
    <citation type="submission" date="2023-04" db="EMBL/GenBank/DDBJ databases">
        <title>A chromosome-level genome assembly of the parasitoid wasp Eretmocerus hayati.</title>
        <authorList>
            <person name="Zhong Y."/>
            <person name="Liu S."/>
            <person name="Liu Y."/>
        </authorList>
    </citation>
    <scope>NUCLEOTIDE SEQUENCE</scope>
    <source>
        <strain evidence="1">ZJU_SS_LIU_2023</strain>
    </source>
</reference>
<dbReference type="Proteomes" id="UP001239111">
    <property type="component" value="Chromosome 1"/>
</dbReference>
<sequence length="121" mass="13793">MSISSEFRYSPDSDAKMKFLLALFTVTCAVFAAYADNVALFDLVDVVAELSTEYPDFITESPQDESELNWQDDHGELEYKRERRFFGFDLRQGTSNAVLFYFPSMSTEQALGVIYAAWPSI</sequence>
<accession>A0ACC2PW18</accession>
<evidence type="ECO:0000313" key="2">
    <source>
        <dbReference type="Proteomes" id="UP001239111"/>
    </source>
</evidence>
<dbReference type="EMBL" id="CM056741">
    <property type="protein sequence ID" value="KAJ8687148.1"/>
    <property type="molecule type" value="Genomic_DNA"/>
</dbReference>
<proteinExistence type="predicted"/>
<name>A0ACC2PW18_9HYME</name>
<evidence type="ECO:0000313" key="1">
    <source>
        <dbReference type="EMBL" id="KAJ8687148.1"/>
    </source>
</evidence>
<organism evidence="1 2">
    <name type="scientific">Eretmocerus hayati</name>
    <dbReference type="NCBI Taxonomy" id="131215"/>
    <lineage>
        <taxon>Eukaryota</taxon>
        <taxon>Metazoa</taxon>
        <taxon>Ecdysozoa</taxon>
        <taxon>Arthropoda</taxon>
        <taxon>Hexapoda</taxon>
        <taxon>Insecta</taxon>
        <taxon>Pterygota</taxon>
        <taxon>Neoptera</taxon>
        <taxon>Endopterygota</taxon>
        <taxon>Hymenoptera</taxon>
        <taxon>Apocrita</taxon>
        <taxon>Proctotrupomorpha</taxon>
        <taxon>Chalcidoidea</taxon>
        <taxon>Aphelinidae</taxon>
        <taxon>Aphelininae</taxon>
        <taxon>Eretmocerus</taxon>
    </lineage>
</organism>
<gene>
    <name evidence="1" type="ORF">QAD02_022942</name>
</gene>
<comment type="caution">
    <text evidence="1">The sequence shown here is derived from an EMBL/GenBank/DDBJ whole genome shotgun (WGS) entry which is preliminary data.</text>
</comment>
<keyword evidence="2" id="KW-1185">Reference proteome</keyword>